<gene>
    <name evidence="2" type="ORF">AA415_02131</name>
</gene>
<keyword evidence="3" id="KW-1185">Reference proteome</keyword>
<keyword evidence="1" id="KW-0472">Membrane</keyword>
<evidence type="ECO:0000256" key="1">
    <source>
        <dbReference type="SAM" id="Phobius"/>
    </source>
</evidence>
<keyword evidence="1" id="KW-0812">Transmembrane</keyword>
<sequence length="557" mass="63695">MYAMKIRILIRIAVIVSIVLLCTGFGVYSFLRMNAVENRQDFNLFTLVPQDATAVLETDRMADLMEDIDGLHCSKDEHFLYVSELFVCLKKYFNTLVGDTPHGLSRQMNKMLISFHEPDTPLNQVLYCSLGAGDYELVESFVRKYCSSTFPSKYFDYNGEEIRIYPTADGRFLAAYFTPDFLAVSFQKRLIEQVIDACRSGQSLMDMASFRTMYAGKRNNVAATVYVRMKEVGMGKNTDGIRPQTHLGSWAEFDMKFNEEAVYCSGISHGADTARTFINALRRQEPIKDFSGERLPASVFFYNQWAISDLEAIFGFTSQQEYAKAAYSDYIKKRDGEWMEFMKTYAGENVMSCLFHSKDTTDRHPCAVMSVAVKDEAQAERALQKLLYATPEEKGAPAVERTYPNYRRYPRARKYRQYMLPRNTVLTQLTGITESALHTYACFYKGALLLAPDAQSLSAYVDALENGDVLDGTSVYEEGVGSLSPYYNFAMMVDMEEMMRQPETYVRLVPNFFFRHSDFFRHFTIAIQFTCTEGVVYPNLVLLYKGEKIGEFEEVGN</sequence>
<evidence type="ECO:0008006" key="4">
    <source>
        <dbReference type="Google" id="ProtNLM"/>
    </source>
</evidence>
<evidence type="ECO:0000313" key="2">
    <source>
        <dbReference type="EMBL" id="KWR54597.1"/>
    </source>
</evidence>
<proteinExistence type="predicted"/>
<name>A0A120A241_BACSE</name>
<feature type="transmembrane region" description="Helical" evidence="1">
    <location>
        <begin position="12"/>
        <end position="31"/>
    </location>
</feature>
<keyword evidence="1" id="KW-1133">Transmembrane helix</keyword>
<organism evidence="2 3">
    <name type="scientific">Bacteroides stercoris</name>
    <dbReference type="NCBI Taxonomy" id="46506"/>
    <lineage>
        <taxon>Bacteria</taxon>
        <taxon>Pseudomonadati</taxon>
        <taxon>Bacteroidota</taxon>
        <taxon>Bacteroidia</taxon>
        <taxon>Bacteroidales</taxon>
        <taxon>Bacteroidaceae</taxon>
        <taxon>Bacteroides</taxon>
    </lineage>
</organism>
<dbReference type="PATRIC" id="fig|46506.5.peg.2280"/>
<dbReference type="EMBL" id="LRGC01000008">
    <property type="protein sequence ID" value="KWR54597.1"/>
    <property type="molecule type" value="Genomic_DNA"/>
</dbReference>
<evidence type="ECO:0000313" key="3">
    <source>
        <dbReference type="Proteomes" id="UP000056419"/>
    </source>
</evidence>
<dbReference type="AlphaFoldDB" id="A0A120A241"/>
<protein>
    <recommendedName>
        <fullName evidence="4">DUF3352 domain-containing protein</fullName>
    </recommendedName>
</protein>
<dbReference type="Proteomes" id="UP000056419">
    <property type="component" value="Unassembled WGS sequence"/>
</dbReference>
<accession>A0A120A241</accession>
<dbReference type="STRING" id="46506.AA415_02131"/>
<comment type="caution">
    <text evidence="2">The sequence shown here is derived from an EMBL/GenBank/DDBJ whole genome shotgun (WGS) entry which is preliminary data.</text>
</comment>
<reference evidence="2 3" key="1">
    <citation type="journal article" date="2016" name="BMC Genomics">
        <title>Type VI secretion systems of human gut Bacteroidales segregate into three genetic architectures, two of which are contained on mobile genetic elements.</title>
        <authorList>
            <person name="Coyne M.J."/>
            <person name="Roelofs K.G."/>
            <person name="Comstock L.E."/>
        </authorList>
    </citation>
    <scope>NUCLEOTIDE SEQUENCE [LARGE SCALE GENOMIC DNA]</scope>
    <source>
        <strain evidence="2 3">CL09T03C01</strain>
    </source>
</reference>